<feature type="chain" id="PRO_5020259600" evidence="1">
    <location>
        <begin position="32"/>
        <end position="631"/>
    </location>
</feature>
<proteinExistence type="predicted"/>
<dbReference type="RefSeq" id="WP_133681687.1">
    <property type="nucleotide sequence ID" value="NZ_SNZP01000009.1"/>
</dbReference>
<dbReference type="Gene3D" id="1.50.10.100">
    <property type="entry name" value="Chondroitin AC/alginate lyase"/>
    <property type="match status" value="1"/>
</dbReference>
<protein>
    <submittedName>
        <fullName evidence="2">Uncharacterized protein</fullName>
    </submittedName>
</protein>
<keyword evidence="1" id="KW-0732">Signal</keyword>
<keyword evidence="3" id="KW-1185">Reference proteome</keyword>
<dbReference type="EMBL" id="SNZP01000009">
    <property type="protein sequence ID" value="TDR77934.1"/>
    <property type="molecule type" value="Genomic_DNA"/>
</dbReference>
<sequence>MPCVSRHLPYQLRTLATGSLLLMAMCCGAFAQQAGHILGHIDGIGKDGDHFFLSGWACQQGQTDTIMIHVFDGSKHSLVAYQWANLQNEPMIATACQDHGKGKHRFMVMLPYGYGPDSKLDVHGIRAVAGVANDSIAGSNQALAEIPMPQLQYPPHPTLAGAYRNLAERPRVFTTAAELNDLVLRINRPNSYSAQRFKALAAKIKQDLASGVDWGITYAGCDGSIYQYAFSYEPQDGLEAKMRAALKVGSTAKYPTGAAVVASRLALYATLVKRGAQVPPDAPSGDSAAALAKRIMLAWAEHGFPRDAQGNIVPLLSMQCAKVSGEMTGKSASSNAVRDTGELSLGRGVLYSVQAQDLLQSLNVLSSKEERELNALHSALYELLRQAHNQWFGGLPLEYWPFPNCVRYGNVAANAMVSLLASARVIDDGRRFDAALQGGDRAIPVLLPWVDLFPYLIYGEDDTPWQQCTKNAYPDSLTSLKNQADFTTPTVAPGEIFDRGRNHTPIQGIGYPMFTLERLFDTAEMMRIAGFDAYGYRGRHRQSIEMAADYYACYAKSAGFYQVVSAQNAGACPNAQQYYGKLVSGVDANMLVAAFRFPYDAAIGNVLPAAKAAATAGAFSTDAILFGKWPD</sequence>
<evidence type="ECO:0000256" key="1">
    <source>
        <dbReference type="SAM" id="SignalP"/>
    </source>
</evidence>
<organism evidence="2 3">
    <name type="scientific">Paludibacterium purpuratum</name>
    <dbReference type="NCBI Taxonomy" id="1144873"/>
    <lineage>
        <taxon>Bacteria</taxon>
        <taxon>Pseudomonadati</taxon>
        <taxon>Pseudomonadota</taxon>
        <taxon>Betaproteobacteria</taxon>
        <taxon>Neisseriales</taxon>
        <taxon>Chromobacteriaceae</taxon>
        <taxon>Paludibacterium</taxon>
    </lineage>
</organism>
<evidence type="ECO:0000313" key="3">
    <source>
        <dbReference type="Proteomes" id="UP000295611"/>
    </source>
</evidence>
<dbReference type="Proteomes" id="UP000295611">
    <property type="component" value="Unassembled WGS sequence"/>
</dbReference>
<dbReference type="OrthoDB" id="9996917at2"/>
<feature type="signal peptide" evidence="1">
    <location>
        <begin position="1"/>
        <end position="31"/>
    </location>
</feature>
<dbReference type="SUPFAM" id="SSF48230">
    <property type="entry name" value="Chondroitin AC/alginate lyase"/>
    <property type="match status" value="1"/>
</dbReference>
<dbReference type="InterPro" id="IPR008929">
    <property type="entry name" value="Chondroitin_lyas"/>
</dbReference>
<gene>
    <name evidence="2" type="ORF">DFP86_109181</name>
</gene>
<name>A0A4R7B4L9_9NEIS</name>
<accession>A0A4R7B4L9</accession>
<evidence type="ECO:0000313" key="2">
    <source>
        <dbReference type="EMBL" id="TDR77934.1"/>
    </source>
</evidence>
<reference evidence="2 3" key="1">
    <citation type="submission" date="2019-03" db="EMBL/GenBank/DDBJ databases">
        <title>Genomic Encyclopedia of Type Strains, Phase III (KMG-III): the genomes of soil and plant-associated and newly described type strains.</title>
        <authorList>
            <person name="Whitman W."/>
        </authorList>
    </citation>
    <scope>NUCLEOTIDE SEQUENCE [LARGE SCALE GENOMIC DNA]</scope>
    <source>
        <strain evidence="2 3">CECT 8976</strain>
    </source>
</reference>
<dbReference type="AlphaFoldDB" id="A0A4R7B4L9"/>
<comment type="caution">
    <text evidence="2">The sequence shown here is derived from an EMBL/GenBank/DDBJ whole genome shotgun (WGS) entry which is preliminary data.</text>
</comment>